<dbReference type="Gene3D" id="3.10.20.30">
    <property type="match status" value="1"/>
</dbReference>
<dbReference type="FunFam" id="3.30.460.10:FF:000001">
    <property type="entry name" value="GTP pyrophosphokinase RelA"/>
    <property type="match status" value="1"/>
</dbReference>
<comment type="pathway">
    <text evidence="1">Purine metabolism; ppGpp biosynthesis; ppGpp from GTP: step 1/2.</text>
</comment>
<dbReference type="CDD" id="cd05399">
    <property type="entry name" value="NT_Rel-Spo_like"/>
    <property type="match status" value="1"/>
</dbReference>
<evidence type="ECO:0000256" key="10">
    <source>
        <dbReference type="RuleBase" id="RU003847"/>
    </source>
</evidence>
<comment type="similarity">
    <text evidence="10">Belongs to the relA/spoT family.</text>
</comment>
<proteinExistence type="inferred from homology"/>
<dbReference type="OrthoDB" id="9805041at2"/>
<evidence type="ECO:0000259" key="11">
    <source>
        <dbReference type="PROSITE" id="PS51671"/>
    </source>
</evidence>
<dbReference type="PROSITE" id="PS51671">
    <property type="entry name" value="ACT"/>
    <property type="match status" value="1"/>
</dbReference>
<dbReference type="FunFam" id="3.10.20.30:FF:000002">
    <property type="entry name" value="GTP pyrophosphokinase (RelA/SpoT)"/>
    <property type="match status" value="1"/>
</dbReference>
<evidence type="ECO:0000256" key="5">
    <source>
        <dbReference type="ARBA" id="ARBA00024961"/>
    </source>
</evidence>
<dbReference type="GO" id="GO:0005525">
    <property type="term" value="F:GTP binding"/>
    <property type="evidence" value="ECO:0007669"/>
    <property type="project" value="UniProtKB-KW"/>
</dbReference>
<dbReference type="SUPFAM" id="SSF55021">
    <property type="entry name" value="ACT-like"/>
    <property type="match status" value="1"/>
</dbReference>
<evidence type="ECO:0000256" key="7">
    <source>
        <dbReference type="ARBA" id="ARBA00032407"/>
    </source>
</evidence>
<accession>A0A9Q8CPG5</accession>
<dbReference type="PROSITE" id="PS51831">
    <property type="entry name" value="HD"/>
    <property type="match status" value="1"/>
</dbReference>
<dbReference type="Gene3D" id="1.10.3210.10">
    <property type="entry name" value="Hypothetical protein af1432"/>
    <property type="match status" value="1"/>
</dbReference>
<dbReference type="PANTHER" id="PTHR21262:SF31">
    <property type="entry name" value="GTP PYROPHOSPHOKINASE"/>
    <property type="match status" value="1"/>
</dbReference>
<dbReference type="InterPro" id="IPR033655">
    <property type="entry name" value="TGS_RelA/SpoT"/>
</dbReference>
<name>A0A9Q8CPG5_9STAP</name>
<evidence type="ECO:0000259" key="13">
    <source>
        <dbReference type="PROSITE" id="PS51880"/>
    </source>
</evidence>
<keyword evidence="4" id="KW-0547">Nucleotide-binding</keyword>
<dbReference type="GO" id="GO:0005886">
    <property type="term" value="C:plasma membrane"/>
    <property type="evidence" value="ECO:0007669"/>
    <property type="project" value="TreeGrafter"/>
</dbReference>
<gene>
    <name evidence="14" type="ORF">ERX40_04500</name>
</gene>
<evidence type="ECO:0000256" key="1">
    <source>
        <dbReference type="ARBA" id="ARBA00004976"/>
    </source>
</evidence>
<evidence type="ECO:0000256" key="8">
    <source>
        <dbReference type="ARBA" id="ARBA00033308"/>
    </source>
</evidence>
<dbReference type="InterPro" id="IPR004095">
    <property type="entry name" value="TGS"/>
</dbReference>
<dbReference type="GO" id="GO:0008728">
    <property type="term" value="F:GTP diphosphokinase activity"/>
    <property type="evidence" value="ECO:0007669"/>
    <property type="project" value="UniProtKB-EC"/>
</dbReference>
<feature type="domain" description="HD" evidence="12">
    <location>
        <begin position="50"/>
        <end position="149"/>
    </location>
</feature>
<dbReference type="CDD" id="cd04876">
    <property type="entry name" value="ACT_RelA-SpoT"/>
    <property type="match status" value="1"/>
</dbReference>
<evidence type="ECO:0000256" key="6">
    <source>
        <dbReference type="ARBA" id="ARBA00029754"/>
    </source>
</evidence>
<reference evidence="14 15" key="1">
    <citation type="submission" date="2019-01" db="EMBL/GenBank/DDBJ databases">
        <title>Draft genome sequences of the type strains of six Macrococcus species.</title>
        <authorList>
            <person name="Mazhar S."/>
            <person name="Altermann E."/>
            <person name="Hill C."/>
            <person name="Mcauliffe O."/>
        </authorList>
    </citation>
    <scope>NUCLEOTIDE SEQUENCE [LARGE SCALE GENOMIC DNA]</scope>
    <source>
        <strain evidence="14 15">ATCC 51828</strain>
    </source>
</reference>
<evidence type="ECO:0000256" key="2">
    <source>
        <dbReference type="ARBA" id="ARBA00013251"/>
    </source>
</evidence>
<protein>
    <recommendedName>
        <fullName evidence="3">GTP pyrophosphokinase</fullName>
        <ecNumber evidence="2">2.7.6.5</ecNumber>
    </recommendedName>
    <alternativeName>
        <fullName evidence="7">(p)ppGpp synthase</fullName>
    </alternativeName>
    <alternativeName>
        <fullName evidence="6">ATP:GTP 3'-pyrophosphotransferase</fullName>
    </alternativeName>
    <alternativeName>
        <fullName evidence="8">ppGpp synthase I</fullName>
    </alternativeName>
</protein>
<dbReference type="InterPro" id="IPR002912">
    <property type="entry name" value="ACT_dom"/>
</dbReference>
<keyword evidence="15" id="KW-1185">Reference proteome</keyword>
<dbReference type="RefSeq" id="WP_133417294.1">
    <property type="nucleotide sequence ID" value="NZ_SCWD01000001.1"/>
</dbReference>
<dbReference type="PANTHER" id="PTHR21262">
    <property type="entry name" value="GUANOSINE-3',5'-BIS DIPHOSPHATE 3'-PYROPHOSPHOHYDROLASE"/>
    <property type="match status" value="1"/>
</dbReference>
<dbReference type="SMART" id="SM00471">
    <property type="entry name" value="HDc"/>
    <property type="match status" value="1"/>
</dbReference>
<dbReference type="InterPro" id="IPR007685">
    <property type="entry name" value="RelA_SpoT"/>
</dbReference>
<dbReference type="Pfam" id="PF02824">
    <property type="entry name" value="TGS"/>
    <property type="match status" value="1"/>
</dbReference>
<feature type="domain" description="ACT" evidence="11">
    <location>
        <begin position="656"/>
        <end position="730"/>
    </location>
</feature>
<dbReference type="CDD" id="cd00077">
    <property type="entry name" value="HDc"/>
    <property type="match status" value="1"/>
</dbReference>
<dbReference type="SUPFAM" id="SSF81301">
    <property type="entry name" value="Nucleotidyltransferase"/>
    <property type="match status" value="1"/>
</dbReference>
<dbReference type="InterPro" id="IPR045865">
    <property type="entry name" value="ACT-like_dom_sf"/>
</dbReference>
<organism evidence="14 15">
    <name type="scientific">Macrococcus carouselicus</name>
    <dbReference type="NCBI Taxonomy" id="69969"/>
    <lineage>
        <taxon>Bacteria</taxon>
        <taxon>Bacillati</taxon>
        <taxon>Bacillota</taxon>
        <taxon>Bacilli</taxon>
        <taxon>Bacillales</taxon>
        <taxon>Staphylococcaceae</taxon>
        <taxon>Macrococcus</taxon>
    </lineage>
</organism>
<dbReference type="Proteomes" id="UP000295280">
    <property type="component" value="Unassembled WGS sequence"/>
</dbReference>
<comment type="function">
    <text evidence="5">In eubacteria ppGpp (guanosine 3'-diphosphate 5'-diphosphate) is a mediator of the stringent response that coordinates a variety of cellular activities in response to changes in nutritional abundance. This enzyme catalyzes the formation of pppGpp which is then hydrolyzed to form ppGpp.</text>
</comment>
<dbReference type="SUPFAM" id="SSF109604">
    <property type="entry name" value="HD-domain/PDEase-like"/>
    <property type="match status" value="1"/>
</dbReference>
<dbReference type="GO" id="GO:0015969">
    <property type="term" value="P:guanosine tetraphosphate metabolic process"/>
    <property type="evidence" value="ECO:0007669"/>
    <property type="project" value="InterPro"/>
</dbReference>
<evidence type="ECO:0000313" key="14">
    <source>
        <dbReference type="EMBL" id="TDM04434.1"/>
    </source>
</evidence>
<dbReference type="InterPro" id="IPR006674">
    <property type="entry name" value="HD_domain"/>
</dbReference>
<dbReference type="AlphaFoldDB" id="A0A9Q8CPG5"/>
<dbReference type="NCBIfam" id="TIGR00691">
    <property type="entry name" value="spoT_relA"/>
    <property type="match status" value="1"/>
</dbReference>
<evidence type="ECO:0000256" key="4">
    <source>
        <dbReference type="ARBA" id="ARBA00023134"/>
    </source>
</evidence>
<dbReference type="EC" id="2.7.6.5" evidence="2"/>
<dbReference type="InterPro" id="IPR003607">
    <property type="entry name" value="HD/PDEase_dom"/>
</dbReference>
<dbReference type="Pfam" id="PF13328">
    <property type="entry name" value="HD_4"/>
    <property type="match status" value="1"/>
</dbReference>
<dbReference type="Pfam" id="PF19296">
    <property type="entry name" value="RelA_AH_RIS"/>
    <property type="match status" value="1"/>
</dbReference>
<evidence type="ECO:0000256" key="9">
    <source>
        <dbReference type="ARBA" id="ARBA00048244"/>
    </source>
</evidence>
<evidence type="ECO:0000313" key="15">
    <source>
        <dbReference type="Proteomes" id="UP000295280"/>
    </source>
</evidence>
<dbReference type="InterPro" id="IPR012675">
    <property type="entry name" value="Beta-grasp_dom_sf"/>
</dbReference>
<dbReference type="Gene3D" id="3.30.460.10">
    <property type="entry name" value="Beta Polymerase, domain 2"/>
    <property type="match status" value="1"/>
</dbReference>
<dbReference type="CDD" id="cd01668">
    <property type="entry name" value="TGS_RSH"/>
    <property type="match status" value="1"/>
</dbReference>
<feature type="domain" description="TGS" evidence="13">
    <location>
        <begin position="394"/>
        <end position="455"/>
    </location>
</feature>
<dbReference type="Gene3D" id="3.30.70.260">
    <property type="match status" value="1"/>
</dbReference>
<dbReference type="SUPFAM" id="SSF81271">
    <property type="entry name" value="TGS-like"/>
    <property type="match status" value="1"/>
</dbReference>
<dbReference type="FunFam" id="1.10.3210.10:FF:000001">
    <property type="entry name" value="GTP pyrophosphokinase RelA"/>
    <property type="match status" value="1"/>
</dbReference>
<keyword evidence="4" id="KW-0342">GTP-binding</keyword>
<dbReference type="PROSITE" id="PS51880">
    <property type="entry name" value="TGS"/>
    <property type="match status" value="1"/>
</dbReference>
<dbReference type="Pfam" id="PF13291">
    <property type="entry name" value="ACT_4"/>
    <property type="match status" value="1"/>
</dbReference>
<dbReference type="Pfam" id="PF04607">
    <property type="entry name" value="RelA_SpoT"/>
    <property type="match status" value="1"/>
</dbReference>
<dbReference type="SMART" id="SM00954">
    <property type="entry name" value="RelA_SpoT"/>
    <property type="match status" value="1"/>
</dbReference>
<evidence type="ECO:0000256" key="3">
    <source>
        <dbReference type="ARBA" id="ARBA00019852"/>
    </source>
</evidence>
<evidence type="ECO:0000259" key="12">
    <source>
        <dbReference type="PROSITE" id="PS51831"/>
    </source>
</evidence>
<dbReference type="InterPro" id="IPR045600">
    <property type="entry name" value="RelA/SpoT_AH_RIS"/>
</dbReference>
<dbReference type="InterPro" id="IPR004811">
    <property type="entry name" value="RelA/Spo_fam"/>
</dbReference>
<dbReference type="InterPro" id="IPR012676">
    <property type="entry name" value="TGS-like"/>
</dbReference>
<comment type="catalytic activity">
    <reaction evidence="9">
        <text>GTP + ATP = guanosine 3'-diphosphate 5'-triphosphate + AMP</text>
        <dbReference type="Rhea" id="RHEA:22088"/>
        <dbReference type="ChEBI" id="CHEBI:30616"/>
        <dbReference type="ChEBI" id="CHEBI:37565"/>
        <dbReference type="ChEBI" id="CHEBI:142410"/>
        <dbReference type="ChEBI" id="CHEBI:456215"/>
        <dbReference type="EC" id="2.7.6.5"/>
    </reaction>
</comment>
<dbReference type="EMBL" id="SCWD01000001">
    <property type="protein sequence ID" value="TDM04434.1"/>
    <property type="molecule type" value="Genomic_DNA"/>
</dbReference>
<dbReference type="InterPro" id="IPR043519">
    <property type="entry name" value="NT_sf"/>
</dbReference>
<sequence length="730" mass="83364">MNNEYPYTADDVLAMTRSYLSEEDYQFVVKSYQLAEKAHEGQFRKNGLPYIMHPIQVAGILAEMKLDAPTIVAGFLHDVVEDTPYTYDDLAEMFNTEVAAIVDGVTKLEKVKYRSKAEQQAENHRKLFIAIAKDVRVILVKLADRLHNMRTLKAMSHEKQVRIAKETLEIYAPLAHRLGINTIKWELEDISLRYIDNIQYFRIVHLMKKKRSEREEYIHNAIENIQHEMQITGIAGEITGRPKHIYSIYRKMVKQKKQFDQIFDLLAIRVIVDSIKDCYAVLGLVHTLWKPMPGRFKDYIAMPKPNMYQSLHTTVVGPNGDPLEIQIRTQEMHEIAEHGVAAHWAYKEGRQLVNPDEAKSLSKMGWIEEIEEADSTSLDAEAFMESLKYDLQSDKVYVFTPESDVVELPIGAVPIDFAYAVHSEVGNKMIGAKVNGKIVPIDFELHTGDIIEIRTSKHSYGPSRDWLKIVKSSSAKSKIRSFFKKQDRSSNIEKGKFMIEAEIKEQGYRLDEVLTEENLNALKEKYNFSHVDDMYAAVGFGGLTASNIVVKLSEKIRIKMKEQALNQVQEVNRSVAAKSHIETESGVYVEGMDNMLIKLSKCCNPIPGDEIVGYITKGHGVKVHRTECPNIKDEQERLIDVNWVASSNQNQTYQVDLEITAYDRNGLLNEVLHAVNSTKVSLVHVHGRADIDKNVRINIGIMVKNVAELQKVVDRIKQLSDIYTVSRIWN</sequence>
<comment type="caution">
    <text evidence="14">The sequence shown here is derived from an EMBL/GenBank/DDBJ whole genome shotgun (WGS) entry which is preliminary data.</text>
</comment>